<name>R9ABS3_WALI9</name>
<dbReference type="EMBL" id="KE007239">
    <property type="protein sequence ID" value="EOQ99658.1"/>
    <property type="molecule type" value="Genomic_DNA"/>
</dbReference>
<reference evidence="4" key="1">
    <citation type="journal article" date="2013" name="BMC Genomics">
        <title>Genome and transcriptome sequencing of the halophilic fungus Wallemia ichthyophaga: haloadaptations present and absent.</title>
        <authorList>
            <person name="Zajc J."/>
            <person name="Liu Y."/>
            <person name="Dai W."/>
            <person name="Yang Z."/>
            <person name="Hu J."/>
            <person name="Gostincar C."/>
            <person name="Gunde-Cimerman N."/>
        </authorList>
    </citation>
    <scope>NUCLEOTIDE SEQUENCE [LARGE SCALE GENOMIC DNA]</scope>
    <source>
        <strain evidence="4">EXF-994 / CBS 113033</strain>
    </source>
</reference>
<dbReference type="Pfam" id="PF20236">
    <property type="entry name" value="DUF6593"/>
    <property type="match status" value="1"/>
</dbReference>
<gene>
    <name evidence="3" type="ORF">J056_001490</name>
</gene>
<sequence>MQFTFTDSDFLNADIHDSQVGLAVYRVRTLRHRFLSRSKKSTIISAGSNHQPLATIHWEHHLLQISSESVALSKIQSYLPSKRGIICRHFQWDSKHYELSYDDEQQRWKATASDQLTESATFHPPRRSKNGNQHKNTTAHGMIADDNDRLFLLMLFLVSEKQLRRRHETQKVLRTTNVF</sequence>
<accession>R9ABS3</accession>
<feature type="domain" description="DUF6593" evidence="2">
    <location>
        <begin position="9"/>
        <end position="136"/>
    </location>
</feature>
<dbReference type="GeneID" id="20374442"/>
<evidence type="ECO:0000256" key="1">
    <source>
        <dbReference type="SAM" id="MobiDB-lite"/>
    </source>
</evidence>
<dbReference type="HOGENOM" id="CLU_1504603_0_0_1"/>
<dbReference type="Proteomes" id="UP000014064">
    <property type="component" value="Unassembled WGS sequence"/>
</dbReference>
<evidence type="ECO:0000313" key="3">
    <source>
        <dbReference type="EMBL" id="EOQ99658.1"/>
    </source>
</evidence>
<dbReference type="RefSeq" id="XP_009269393.1">
    <property type="nucleotide sequence ID" value="XM_009271118.1"/>
</dbReference>
<evidence type="ECO:0000259" key="2">
    <source>
        <dbReference type="Pfam" id="PF20236"/>
    </source>
</evidence>
<feature type="compositionally biased region" description="Polar residues" evidence="1">
    <location>
        <begin position="130"/>
        <end position="139"/>
    </location>
</feature>
<protein>
    <recommendedName>
        <fullName evidence="2">DUF6593 domain-containing protein</fullName>
    </recommendedName>
</protein>
<feature type="region of interest" description="Disordered" evidence="1">
    <location>
        <begin position="117"/>
        <end position="140"/>
    </location>
</feature>
<dbReference type="AlphaFoldDB" id="R9ABS3"/>
<evidence type="ECO:0000313" key="4">
    <source>
        <dbReference type="Proteomes" id="UP000014064"/>
    </source>
</evidence>
<organism evidence="3 4">
    <name type="scientific">Wallemia ichthyophaga (strain EXF-994 / CBS 113033)</name>
    <dbReference type="NCBI Taxonomy" id="1299270"/>
    <lineage>
        <taxon>Eukaryota</taxon>
        <taxon>Fungi</taxon>
        <taxon>Dikarya</taxon>
        <taxon>Basidiomycota</taxon>
        <taxon>Wallemiomycotina</taxon>
        <taxon>Wallemiomycetes</taxon>
        <taxon>Wallemiales</taxon>
        <taxon>Wallemiaceae</taxon>
        <taxon>Wallemia</taxon>
    </lineage>
</organism>
<proteinExistence type="predicted"/>
<dbReference type="KEGG" id="wic:J056_001490"/>
<dbReference type="InterPro" id="IPR046528">
    <property type="entry name" value="DUF6593"/>
</dbReference>
<keyword evidence="4" id="KW-1185">Reference proteome</keyword>